<feature type="compositionally biased region" description="Basic and acidic residues" evidence="1">
    <location>
        <begin position="1"/>
        <end position="13"/>
    </location>
</feature>
<keyword evidence="4" id="KW-1185">Reference proteome</keyword>
<keyword evidence="2" id="KW-1133">Transmembrane helix</keyword>
<evidence type="ECO:0000256" key="2">
    <source>
        <dbReference type="SAM" id="Phobius"/>
    </source>
</evidence>
<reference evidence="3 4" key="1">
    <citation type="submission" date="2016-11" db="EMBL/GenBank/DDBJ databases">
        <authorList>
            <person name="Jaros S."/>
            <person name="Januszkiewicz K."/>
            <person name="Wedrychowicz H."/>
        </authorList>
    </citation>
    <scope>NUCLEOTIDE SEQUENCE [LARGE SCALE GENOMIC DNA]</scope>
    <source>
        <strain evidence="3 4">DSM 5091</strain>
    </source>
</reference>
<sequence>MHKLEDKREDTTAKKVKRPRPRKPSGPVGVAATFDSKGLNNFFVNYLTTMLVIEGLIFFVCFVNHLATEGSEFPWKPYLFATFITPIAITFVFGLIILTFNRYFFRDAVEPTPPGGMDYSTISWRKGDRLGAFFHIVHRLPFLFSLLLLIAATAIAYKMDAIALYAAQAGAATAEYLFISLVAILVVIALGLAIWMILSYRLRQKKLATSHEYKMQLMDQFGMVLMDDGTMLNKEGEVVYQQEEYTALGYDDDSQQDVQLIEEIKKD</sequence>
<keyword evidence="2" id="KW-0472">Membrane</keyword>
<keyword evidence="2" id="KW-0812">Transmembrane</keyword>
<organism evidence="3 4">
    <name type="scientific">Malonomonas rubra DSM 5091</name>
    <dbReference type="NCBI Taxonomy" id="1122189"/>
    <lineage>
        <taxon>Bacteria</taxon>
        <taxon>Pseudomonadati</taxon>
        <taxon>Thermodesulfobacteriota</taxon>
        <taxon>Desulfuromonadia</taxon>
        <taxon>Desulfuromonadales</taxon>
        <taxon>Geopsychrobacteraceae</taxon>
        <taxon>Malonomonas</taxon>
    </lineage>
</organism>
<dbReference type="EMBL" id="FQZT01000001">
    <property type="protein sequence ID" value="SHI60423.1"/>
    <property type="molecule type" value="Genomic_DNA"/>
</dbReference>
<feature type="transmembrane region" description="Helical" evidence="2">
    <location>
        <begin position="136"/>
        <end position="157"/>
    </location>
</feature>
<feature type="transmembrane region" description="Helical" evidence="2">
    <location>
        <begin position="177"/>
        <end position="198"/>
    </location>
</feature>
<evidence type="ECO:0000313" key="3">
    <source>
        <dbReference type="EMBL" id="SHI60423.1"/>
    </source>
</evidence>
<feature type="compositionally biased region" description="Basic residues" evidence="1">
    <location>
        <begin position="14"/>
        <end position="23"/>
    </location>
</feature>
<evidence type="ECO:0000256" key="1">
    <source>
        <dbReference type="SAM" id="MobiDB-lite"/>
    </source>
</evidence>
<accession>A0A1M6CHN2</accession>
<dbReference type="OrthoDB" id="5415347at2"/>
<name>A0A1M6CHN2_MALRU</name>
<protein>
    <submittedName>
        <fullName evidence="3">Uncharacterized protein</fullName>
    </submittedName>
</protein>
<dbReference type="RefSeq" id="WP_072905232.1">
    <property type="nucleotide sequence ID" value="NZ_FQZT01000001.1"/>
</dbReference>
<dbReference type="AlphaFoldDB" id="A0A1M6CHN2"/>
<proteinExistence type="predicted"/>
<feature type="region of interest" description="Disordered" evidence="1">
    <location>
        <begin position="1"/>
        <end position="28"/>
    </location>
</feature>
<dbReference type="Proteomes" id="UP000184171">
    <property type="component" value="Unassembled WGS sequence"/>
</dbReference>
<evidence type="ECO:0000313" key="4">
    <source>
        <dbReference type="Proteomes" id="UP000184171"/>
    </source>
</evidence>
<feature type="transmembrane region" description="Helical" evidence="2">
    <location>
        <begin position="43"/>
        <end position="66"/>
    </location>
</feature>
<gene>
    <name evidence="3" type="ORF">SAMN02745165_00529</name>
</gene>
<feature type="transmembrane region" description="Helical" evidence="2">
    <location>
        <begin position="78"/>
        <end position="100"/>
    </location>
</feature>
<dbReference type="STRING" id="1122189.SAMN02745165_00529"/>